<dbReference type="InterPro" id="IPR029058">
    <property type="entry name" value="AB_hydrolase_fold"/>
</dbReference>
<dbReference type="RefSeq" id="WP_204202509.1">
    <property type="nucleotide sequence ID" value="NZ_JAFELM010000019.1"/>
</dbReference>
<reference evidence="2 3" key="1">
    <citation type="submission" date="2021-02" db="EMBL/GenBank/DDBJ databases">
        <title>Bacillus sp. RD4P76, an endophyte from a halophyte.</title>
        <authorList>
            <person name="Sun J.-Q."/>
        </authorList>
    </citation>
    <scope>NUCLEOTIDE SEQUENCE [LARGE SCALE GENOMIC DNA]</scope>
    <source>
        <strain evidence="2 3">RD4P76</strain>
    </source>
</reference>
<feature type="domain" description="Serine aminopeptidase S33" evidence="1">
    <location>
        <begin position="53"/>
        <end position="272"/>
    </location>
</feature>
<organism evidence="2 3">
    <name type="scientific">Bacillus suaedaesalsae</name>
    <dbReference type="NCBI Taxonomy" id="2810349"/>
    <lineage>
        <taxon>Bacteria</taxon>
        <taxon>Bacillati</taxon>
        <taxon>Bacillota</taxon>
        <taxon>Bacilli</taxon>
        <taxon>Bacillales</taxon>
        <taxon>Bacillaceae</taxon>
        <taxon>Bacillus</taxon>
    </lineage>
</organism>
<dbReference type="InterPro" id="IPR053145">
    <property type="entry name" value="AB_hydrolase_Est10"/>
</dbReference>
<comment type="caution">
    <text evidence="2">The sequence shown here is derived from an EMBL/GenBank/DDBJ whole genome shotgun (WGS) entry which is preliminary data.</text>
</comment>
<evidence type="ECO:0000313" key="3">
    <source>
        <dbReference type="Proteomes" id="UP001518925"/>
    </source>
</evidence>
<evidence type="ECO:0000259" key="1">
    <source>
        <dbReference type="Pfam" id="PF12146"/>
    </source>
</evidence>
<sequence length="323" mass="36291">MKEVQVTIQSGVQLKGSLSIPTTDKEKNPAIVIVPGTGKLDRNGRVNKKLDLQLYRQLAEKLTEMGYVTLRYDKRGIGESEGDFNRTGMWDLVSDVQEAVRFLKNRPEVDSEKVIILGHSEGSMLGTAAAVREPIAGLILLAGAVETLDEATKRQRELAAQDILEFKGFLGWYLRLLGVPNKIEKQAQKYTKKVMESTEDVIKVQFQPINAKWMREHFTHNIREDLTKVTCPVLAITGARDIQANPEVLKQLPNYVKGDSEYHIVENMGHSLKYQAKTSNMLSAKKDIIAEASLPLHTELVELIEGWLNGHFADTREENIITI</sequence>
<dbReference type="PANTHER" id="PTHR43265:SF1">
    <property type="entry name" value="ESTERASE ESTD"/>
    <property type="match status" value="1"/>
</dbReference>
<dbReference type="GO" id="GO:0016787">
    <property type="term" value="F:hydrolase activity"/>
    <property type="evidence" value="ECO:0007669"/>
    <property type="project" value="UniProtKB-KW"/>
</dbReference>
<proteinExistence type="predicted"/>
<protein>
    <submittedName>
        <fullName evidence="2">Alpha/beta hydrolase</fullName>
    </submittedName>
</protein>
<accession>A0ABS2DF70</accession>
<dbReference type="SUPFAM" id="SSF53474">
    <property type="entry name" value="alpha/beta-Hydrolases"/>
    <property type="match status" value="1"/>
</dbReference>
<keyword evidence="2" id="KW-0378">Hydrolase</keyword>
<dbReference type="EMBL" id="JAFELM010000019">
    <property type="protein sequence ID" value="MBM6617122.1"/>
    <property type="molecule type" value="Genomic_DNA"/>
</dbReference>
<dbReference type="Pfam" id="PF12146">
    <property type="entry name" value="Hydrolase_4"/>
    <property type="match status" value="1"/>
</dbReference>
<gene>
    <name evidence="2" type="ORF">JR050_05470</name>
</gene>
<dbReference type="InterPro" id="IPR022742">
    <property type="entry name" value="Hydrolase_4"/>
</dbReference>
<dbReference type="Gene3D" id="3.40.50.1820">
    <property type="entry name" value="alpha/beta hydrolase"/>
    <property type="match status" value="1"/>
</dbReference>
<dbReference type="Proteomes" id="UP001518925">
    <property type="component" value="Unassembled WGS sequence"/>
</dbReference>
<evidence type="ECO:0000313" key="2">
    <source>
        <dbReference type="EMBL" id="MBM6617122.1"/>
    </source>
</evidence>
<name>A0ABS2DF70_9BACI</name>
<keyword evidence="3" id="KW-1185">Reference proteome</keyword>
<dbReference type="PANTHER" id="PTHR43265">
    <property type="entry name" value="ESTERASE ESTD"/>
    <property type="match status" value="1"/>
</dbReference>